<dbReference type="InterPro" id="IPR016169">
    <property type="entry name" value="FAD-bd_PCMH_sub2"/>
</dbReference>
<dbReference type="eggNOG" id="COG0277">
    <property type="taxonomic scope" value="Bacteria"/>
</dbReference>
<dbReference type="FunFam" id="1.10.45.10:FF:000001">
    <property type="entry name" value="D-lactate dehydrogenase mitochondrial"/>
    <property type="match status" value="1"/>
</dbReference>
<dbReference type="InterPro" id="IPR016171">
    <property type="entry name" value="Vanillyl_alc_oxidase_C-sub2"/>
</dbReference>
<dbReference type="PANTHER" id="PTHR42934">
    <property type="entry name" value="GLYCOLATE OXIDASE SUBUNIT GLCD"/>
    <property type="match status" value="1"/>
</dbReference>
<proteinExistence type="predicted"/>
<dbReference type="STRING" id="596151.DesfrDRAFT_2246"/>
<evidence type="ECO:0000313" key="7">
    <source>
        <dbReference type="Proteomes" id="UP000006250"/>
    </source>
</evidence>
<dbReference type="EC" id="1.1.2.4" evidence="6"/>
<reference evidence="6 7" key="1">
    <citation type="submission" date="2010-08" db="EMBL/GenBank/DDBJ databases">
        <title>The draft genome of Desulfovibrio fructosovorans JJ.</title>
        <authorList>
            <consortium name="US DOE Joint Genome Institute (JGI-PGF)"/>
            <person name="Lucas S."/>
            <person name="Copeland A."/>
            <person name="Lapidus A."/>
            <person name="Cheng J.-F."/>
            <person name="Bruce D."/>
            <person name="Goodwin L."/>
            <person name="Pitluck S."/>
            <person name="Land M.L."/>
            <person name="Hauser L."/>
            <person name="Chang Y.-J."/>
            <person name="Jeffries C."/>
            <person name="Wall J.D."/>
            <person name="Stahl D.A."/>
            <person name="Arkin A.P."/>
            <person name="Dehal P."/>
            <person name="Stolyar S.M."/>
            <person name="Hazen T.C."/>
            <person name="Woyke T.J."/>
        </authorList>
    </citation>
    <scope>NUCLEOTIDE SEQUENCE [LARGE SCALE GENOMIC DNA]</scope>
    <source>
        <strain evidence="6 7">JJ</strain>
    </source>
</reference>
<comment type="caution">
    <text evidence="6">The sequence shown here is derived from an EMBL/GenBank/DDBJ whole genome shotgun (WGS) entry which is preliminary data.</text>
</comment>
<dbReference type="Pfam" id="PF01565">
    <property type="entry name" value="FAD_binding_4"/>
    <property type="match status" value="1"/>
</dbReference>
<dbReference type="Proteomes" id="UP000006250">
    <property type="component" value="Unassembled WGS sequence"/>
</dbReference>
<keyword evidence="3" id="KW-0274">FAD</keyword>
<evidence type="ECO:0000256" key="4">
    <source>
        <dbReference type="ARBA" id="ARBA00023002"/>
    </source>
</evidence>
<dbReference type="EMBL" id="AECZ01000013">
    <property type="protein sequence ID" value="EFL51087.1"/>
    <property type="molecule type" value="Genomic_DNA"/>
</dbReference>
<keyword evidence="2" id="KW-0285">Flavoprotein</keyword>
<dbReference type="AlphaFoldDB" id="E1JX13"/>
<dbReference type="Gene3D" id="3.30.70.2190">
    <property type="match status" value="1"/>
</dbReference>
<keyword evidence="7" id="KW-1185">Reference proteome</keyword>
<dbReference type="SUPFAM" id="SSF56176">
    <property type="entry name" value="FAD-binding/transporter-associated domain-like"/>
    <property type="match status" value="1"/>
</dbReference>
<dbReference type="Gene3D" id="3.30.43.10">
    <property type="entry name" value="Uridine Diphospho-n-acetylenolpyruvylglucosamine Reductase, domain 2"/>
    <property type="match status" value="1"/>
</dbReference>
<dbReference type="InterPro" id="IPR016164">
    <property type="entry name" value="FAD-linked_Oxase-like_C"/>
</dbReference>
<gene>
    <name evidence="6" type="ORF">DesfrDRAFT_2246</name>
</gene>
<dbReference type="InterPro" id="IPR016167">
    <property type="entry name" value="FAD-bd_PCMH_sub1"/>
</dbReference>
<dbReference type="GO" id="GO:0071949">
    <property type="term" value="F:FAD binding"/>
    <property type="evidence" value="ECO:0007669"/>
    <property type="project" value="InterPro"/>
</dbReference>
<accession>E1JX13</accession>
<dbReference type="Gene3D" id="3.30.465.10">
    <property type="match status" value="1"/>
</dbReference>
<dbReference type="Gene3D" id="1.10.45.10">
    <property type="entry name" value="Vanillyl-alcohol Oxidase, Chain A, domain 4"/>
    <property type="match status" value="1"/>
</dbReference>
<dbReference type="GO" id="GO:0004458">
    <property type="term" value="F:D-lactate dehydrogenase (cytochrome) activity"/>
    <property type="evidence" value="ECO:0007669"/>
    <property type="project" value="UniProtKB-EC"/>
</dbReference>
<name>E1JX13_SOLFR</name>
<organism evidence="6 7">
    <name type="scientific">Solidesulfovibrio fructosivorans JJ]</name>
    <dbReference type="NCBI Taxonomy" id="596151"/>
    <lineage>
        <taxon>Bacteria</taxon>
        <taxon>Pseudomonadati</taxon>
        <taxon>Thermodesulfobacteriota</taxon>
        <taxon>Desulfovibrionia</taxon>
        <taxon>Desulfovibrionales</taxon>
        <taxon>Desulfovibrionaceae</taxon>
        <taxon>Solidesulfovibrio</taxon>
    </lineage>
</organism>
<dbReference type="PANTHER" id="PTHR42934:SF1">
    <property type="entry name" value="GLYCOLATE OXIDASE SUBUNIT GLCD"/>
    <property type="match status" value="1"/>
</dbReference>
<dbReference type="InterPro" id="IPR006094">
    <property type="entry name" value="Oxid_FAD_bind_N"/>
</dbReference>
<dbReference type="InterPro" id="IPR036318">
    <property type="entry name" value="FAD-bd_PCMH-like_sf"/>
</dbReference>
<comment type="cofactor">
    <cofactor evidence="1">
        <name>FAD</name>
        <dbReference type="ChEBI" id="CHEBI:57692"/>
    </cofactor>
</comment>
<feature type="domain" description="FAD-binding PCMH-type" evidence="5">
    <location>
        <begin position="34"/>
        <end position="213"/>
    </location>
</feature>
<dbReference type="RefSeq" id="WP_005993894.1">
    <property type="nucleotide sequence ID" value="NZ_AECZ01000013.1"/>
</dbReference>
<evidence type="ECO:0000313" key="6">
    <source>
        <dbReference type="EMBL" id="EFL51087.1"/>
    </source>
</evidence>
<dbReference type="PROSITE" id="PS51387">
    <property type="entry name" value="FAD_PCMH"/>
    <property type="match status" value="1"/>
</dbReference>
<dbReference type="InterPro" id="IPR051914">
    <property type="entry name" value="FAD-linked_OxidoTrans_Type4"/>
</dbReference>
<dbReference type="SUPFAM" id="SSF55103">
    <property type="entry name" value="FAD-linked oxidases, C-terminal domain"/>
    <property type="match status" value="1"/>
</dbReference>
<dbReference type="Gene3D" id="3.30.70.2740">
    <property type="match status" value="1"/>
</dbReference>
<sequence length="453" mass="47110">MDVALLDALARELGPGFRTDPEALGGAATDDSGIAAAPEAVFFPRNADEISRLLQLADRHGFAVTPRGAGTGLCAGSVATAGGVVVATTAMDRILAIDTANLIAVVEPGVITKTLRDAAAETGLFYPPDPASLATSTMGGNAATNAGGPACVKYGVTRDYVLGATCVLPDGEILETGVATRKGVVGYDLSGLLIGSEGTLGVITELTVKLIPHPREVRAVAALFADARAAVTTVSAIMTSGITPSAVEFMDRACLGLVEELLPLALPDGEPTLLLLEADGDPDEAARDIARIAAICRDAGALALMPADDAARREKLWDIRRQTSTRIHESAPVYLSDDTVVPIARIPELVARLPGLGQRFGMTVYAFGHAGDGNIHVNVTGEDGSRERGLTLLRELVAIVLELGGTMSGEHGIGLAKKPFLDMELSPRSIALQKSIKRLFDPRGVMNPGKIFP</sequence>
<evidence type="ECO:0000256" key="2">
    <source>
        <dbReference type="ARBA" id="ARBA00022630"/>
    </source>
</evidence>
<protein>
    <submittedName>
        <fullName evidence="6">D-lactate dehydrogenase (Cytochrome)</fullName>
        <ecNumber evidence="6">1.1.2.4</ecNumber>
    </submittedName>
</protein>
<dbReference type="InterPro" id="IPR016166">
    <property type="entry name" value="FAD-bd_PCMH"/>
</dbReference>
<dbReference type="OrthoDB" id="9811557at2"/>
<dbReference type="Pfam" id="PF02913">
    <property type="entry name" value="FAD-oxidase_C"/>
    <property type="match status" value="1"/>
</dbReference>
<keyword evidence="4 6" id="KW-0560">Oxidoreductase</keyword>
<evidence type="ECO:0000256" key="3">
    <source>
        <dbReference type="ARBA" id="ARBA00022827"/>
    </source>
</evidence>
<evidence type="ECO:0000259" key="5">
    <source>
        <dbReference type="PROSITE" id="PS51387"/>
    </source>
</evidence>
<dbReference type="InterPro" id="IPR004113">
    <property type="entry name" value="FAD-bd_oxidored_4_C"/>
</dbReference>
<evidence type="ECO:0000256" key="1">
    <source>
        <dbReference type="ARBA" id="ARBA00001974"/>
    </source>
</evidence>